<dbReference type="AlphaFoldDB" id="A0A0G1W3C6"/>
<protein>
    <submittedName>
        <fullName evidence="2">Replicative DNA helicase</fullName>
    </submittedName>
</protein>
<keyword evidence="2" id="KW-0547">Nucleotide-binding</keyword>
<dbReference type="Gene3D" id="3.40.50.300">
    <property type="entry name" value="P-loop containing nucleotide triphosphate hydrolases"/>
    <property type="match status" value="1"/>
</dbReference>
<sequence length="416" mass="47402">MSRMDLTAEFLTYLAKNPEGRIIAREAGVSHEWFLDPIHKKIWGIIGASEDSLSDVYIRAQGGVDFYSVDYTEDLAKLIESFREATRKEELVTACGKASMAADSQSKLADDILRELHQALQGMERFRCPDQQSPLFLKDLQIVYQDYLKRREAGGITGLPYPFPTLSRLTTGLNPAEWVVFYGHAKAMKTWIWLYSALYMWRTNNVPLLITSKEMSAKVCRERFCAVYAGVDYDRFRRGDLLKPEDERLQLALEEVDEKGKNAPIYWKETDKMGIDAVNEVQSWANDFKVSAIFFDCVEGLTFDYKDLPPVARGIKNTAKTYGIPWVGTTQANRVLDRKKPKSDPEQDMGGSIRFVQTVDQLFRLVKVKPAQLQLTMAAMRECKEMILQIRAVPAVCFQEIDTPPMDVAEEPDFLG</sequence>
<keyword evidence="2" id="KW-0347">Helicase</keyword>
<evidence type="ECO:0000313" key="2">
    <source>
        <dbReference type="EMBL" id="KKW13085.1"/>
    </source>
</evidence>
<dbReference type="EMBL" id="LCQD01000005">
    <property type="protein sequence ID" value="KKW13085.1"/>
    <property type="molecule type" value="Genomic_DNA"/>
</dbReference>
<dbReference type="Proteomes" id="UP000034588">
    <property type="component" value="Unassembled WGS sequence"/>
</dbReference>
<keyword evidence="2" id="KW-0067">ATP-binding</keyword>
<organism evidence="2 3">
    <name type="scientific">Candidatus Gottesmanbacteria bacterium GW2011_GWB1_49_7</name>
    <dbReference type="NCBI Taxonomy" id="1618448"/>
    <lineage>
        <taxon>Bacteria</taxon>
        <taxon>Candidatus Gottesmaniibacteriota</taxon>
    </lineage>
</organism>
<evidence type="ECO:0000259" key="1">
    <source>
        <dbReference type="Pfam" id="PF03796"/>
    </source>
</evidence>
<evidence type="ECO:0000313" key="3">
    <source>
        <dbReference type="Proteomes" id="UP000034588"/>
    </source>
</evidence>
<dbReference type="Pfam" id="PF03796">
    <property type="entry name" value="DnaB_C"/>
    <property type="match status" value="1"/>
</dbReference>
<dbReference type="InterPro" id="IPR027417">
    <property type="entry name" value="P-loop_NTPase"/>
</dbReference>
<feature type="domain" description="SF4 helicase" evidence="1">
    <location>
        <begin position="158"/>
        <end position="352"/>
    </location>
</feature>
<dbReference type="GO" id="GO:0005524">
    <property type="term" value="F:ATP binding"/>
    <property type="evidence" value="ECO:0007669"/>
    <property type="project" value="InterPro"/>
</dbReference>
<proteinExistence type="predicted"/>
<keyword evidence="2" id="KW-0378">Hydrolase</keyword>
<dbReference type="SUPFAM" id="SSF52540">
    <property type="entry name" value="P-loop containing nucleoside triphosphate hydrolases"/>
    <property type="match status" value="1"/>
</dbReference>
<reference evidence="2 3" key="1">
    <citation type="journal article" date="2015" name="Nature">
        <title>rRNA introns, odd ribosomes, and small enigmatic genomes across a large radiation of phyla.</title>
        <authorList>
            <person name="Brown C.T."/>
            <person name="Hug L.A."/>
            <person name="Thomas B.C."/>
            <person name="Sharon I."/>
            <person name="Castelle C.J."/>
            <person name="Singh A."/>
            <person name="Wilkins M.J."/>
            <person name="Williams K.H."/>
            <person name="Banfield J.F."/>
        </authorList>
    </citation>
    <scope>NUCLEOTIDE SEQUENCE [LARGE SCALE GENOMIC DNA]</scope>
</reference>
<gene>
    <name evidence="2" type="ORF">UY48_C0005G0041</name>
</gene>
<accession>A0A0G1W3C6</accession>
<dbReference type="GO" id="GO:0003678">
    <property type="term" value="F:DNA helicase activity"/>
    <property type="evidence" value="ECO:0007669"/>
    <property type="project" value="InterPro"/>
</dbReference>
<dbReference type="GO" id="GO:0006260">
    <property type="term" value="P:DNA replication"/>
    <property type="evidence" value="ECO:0007669"/>
    <property type="project" value="InterPro"/>
</dbReference>
<name>A0A0G1W3C6_9BACT</name>
<comment type="caution">
    <text evidence="2">The sequence shown here is derived from an EMBL/GenBank/DDBJ whole genome shotgun (WGS) entry which is preliminary data.</text>
</comment>
<dbReference type="InterPro" id="IPR007694">
    <property type="entry name" value="DNA_helicase_DnaB-like_C"/>
</dbReference>